<feature type="region of interest" description="Disordered" evidence="1">
    <location>
        <begin position="282"/>
        <end position="311"/>
    </location>
</feature>
<protein>
    <submittedName>
        <fullName evidence="2">Uncharacterized protein</fullName>
    </submittedName>
</protein>
<accession>A5C271</accession>
<organism evidence="2">
    <name type="scientific">Vitis vinifera</name>
    <name type="common">Grape</name>
    <dbReference type="NCBI Taxonomy" id="29760"/>
    <lineage>
        <taxon>Eukaryota</taxon>
        <taxon>Viridiplantae</taxon>
        <taxon>Streptophyta</taxon>
        <taxon>Embryophyta</taxon>
        <taxon>Tracheophyta</taxon>
        <taxon>Spermatophyta</taxon>
        <taxon>Magnoliopsida</taxon>
        <taxon>eudicotyledons</taxon>
        <taxon>Gunneridae</taxon>
        <taxon>Pentapetalae</taxon>
        <taxon>rosids</taxon>
        <taxon>Vitales</taxon>
        <taxon>Vitaceae</taxon>
        <taxon>Viteae</taxon>
        <taxon>Vitis</taxon>
    </lineage>
</organism>
<name>A5C271_VITVI</name>
<gene>
    <name evidence="2" type="ORF">VITISV_040032</name>
</gene>
<evidence type="ECO:0000313" key="2">
    <source>
        <dbReference type="EMBL" id="CAN79591.1"/>
    </source>
</evidence>
<dbReference type="AlphaFoldDB" id="A5C271"/>
<sequence>MIVFHSGHLFHLPKLSGQPYRGQKTHITINIFLAIFFGDFSSDFFSDDIFRHQPHHQDRKEEICNFSQSTGAKNRFTRLPRAVFPRWLESHTPAHEDAWPTFWCRASTSRLVRCRLALLSLPSASLLSASDGSSLPWLRPGVCLGKASSSSPITFLLCLGPDILGSSSKAVIRPPFRAILDPNVIQSQVVSDIVHVRQQDMDLSTYISWIASLKEAFLTLMPFTNGAEAQQIQTDKFFMVLTLIGLRPNLESVRDQIFATPSVPSLDDVFARLLRLCSTQTLSTDGPSDSSVLASQTNSRGGRSGNRGRGQRPRCTYCNNLVTLEIVAISYMDGLLALPTLLSHLILCYLDLTPLRAPHLRVSPLLIVIMMPISNIRQPHQLLLLLLPRPVMSLSTLLSLLLLAHGF</sequence>
<reference evidence="2" key="1">
    <citation type="journal article" date="2007" name="PLoS ONE">
        <title>The first genome sequence of an elite grapevine cultivar (Pinot noir Vitis vinifera L.): coping with a highly heterozygous genome.</title>
        <authorList>
            <person name="Velasco R."/>
            <person name="Zharkikh A."/>
            <person name="Troggio M."/>
            <person name="Cartwright D.A."/>
            <person name="Cestaro A."/>
            <person name="Pruss D."/>
            <person name="Pindo M."/>
            <person name="FitzGerald L.M."/>
            <person name="Vezzulli S."/>
            <person name="Reid J."/>
            <person name="Malacarne G."/>
            <person name="Iliev D."/>
            <person name="Coppola G."/>
            <person name="Wardell B."/>
            <person name="Micheletti D."/>
            <person name="Macalma T."/>
            <person name="Facci M."/>
            <person name="Mitchell J.T."/>
            <person name="Perazzolli M."/>
            <person name="Eldredge G."/>
            <person name="Gatto P."/>
            <person name="Oyzerski R."/>
            <person name="Moretto M."/>
            <person name="Gutin N."/>
            <person name="Stefanini M."/>
            <person name="Chen Y."/>
            <person name="Segala C."/>
            <person name="Davenport C."/>
            <person name="Dematte L."/>
            <person name="Mraz A."/>
            <person name="Battilana J."/>
            <person name="Stormo K."/>
            <person name="Costa F."/>
            <person name="Tao Q."/>
            <person name="Si-Ammour A."/>
            <person name="Harkins T."/>
            <person name="Lackey A."/>
            <person name="Perbost C."/>
            <person name="Taillon B."/>
            <person name="Stella A."/>
            <person name="Solovyev V."/>
            <person name="Fawcett J.A."/>
            <person name="Sterck L."/>
            <person name="Vandepoele K."/>
            <person name="Grando S.M."/>
            <person name="Toppo S."/>
            <person name="Moser C."/>
            <person name="Lanchbury J."/>
            <person name="Bogden R."/>
            <person name="Skolnick M."/>
            <person name="Sgaramella V."/>
            <person name="Bhatnagar S.K."/>
            <person name="Fontana P."/>
            <person name="Gutin A."/>
            <person name="Van de Peer Y."/>
            <person name="Salamini F."/>
            <person name="Viola R."/>
        </authorList>
    </citation>
    <scope>NUCLEOTIDE SEQUENCE</scope>
</reference>
<proteinExistence type="predicted"/>
<feature type="compositionally biased region" description="Polar residues" evidence="1">
    <location>
        <begin position="282"/>
        <end position="297"/>
    </location>
</feature>
<evidence type="ECO:0000256" key="1">
    <source>
        <dbReference type="SAM" id="MobiDB-lite"/>
    </source>
</evidence>
<dbReference type="EMBL" id="AM479435">
    <property type="protein sequence ID" value="CAN79591.1"/>
    <property type="molecule type" value="Genomic_DNA"/>
</dbReference>